<feature type="transmembrane region" description="Helical" evidence="2">
    <location>
        <begin position="67"/>
        <end position="91"/>
    </location>
</feature>
<evidence type="ECO:0000256" key="2">
    <source>
        <dbReference type="SAM" id="Phobius"/>
    </source>
</evidence>
<sequence length="282" mass="31149">MKNKYSPISDSDDSSKTLNDEKADSRSSPSDGTPPPYSASTKFIDLEMAPETEESSKKKRYLTPRELAIVFAIFIVYNVCLIIARVILLVYEIPFNQLAVWVLFGVWCALFLSLTIVITQMPKEWFTQAGRATKKILKKFGRATKNVLSTMCIAALYVCFLDVPGFTLYYAAKKFSGFEKINNNFFYAVCFVNFVLFLYLTMNANARERLRLVVVDMGNGIGSGINALGNGIGSGINGLGNGIGSGIGNAVDHMFEGTNRRDEAPPNEEIELQPLAEQSAEV</sequence>
<dbReference type="RefSeq" id="XP_056038695.1">
    <property type="nucleotide sequence ID" value="XM_056182688.1"/>
</dbReference>
<feature type="transmembrane region" description="Helical" evidence="2">
    <location>
        <begin position="97"/>
        <end position="118"/>
    </location>
</feature>
<name>A0AAE9WDJ1_9SCHI</name>
<feature type="region of interest" description="Disordered" evidence="1">
    <location>
        <begin position="257"/>
        <end position="282"/>
    </location>
</feature>
<feature type="region of interest" description="Disordered" evidence="1">
    <location>
        <begin position="1"/>
        <end position="41"/>
    </location>
</feature>
<keyword evidence="4" id="KW-1185">Reference proteome</keyword>
<protein>
    <submittedName>
        <fullName evidence="3">Wtf meiotic driver</fullName>
    </submittedName>
</protein>
<evidence type="ECO:0000313" key="3">
    <source>
        <dbReference type="EMBL" id="WBW74452.1"/>
    </source>
</evidence>
<dbReference type="AlphaFoldDB" id="A0AAE9WDJ1"/>
<feature type="transmembrane region" description="Helical" evidence="2">
    <location>
        <begin position="147"/>
        <end position="172"/>
    </location>
</feature>
<dbReference type="GeneID" id="80877377"/>
<dbReference type="EMBL" id="CP115612">
    <property type="protein sequence ID" value="WBW74452.1"/>
    <property type="molecule type" value="Genomic_DNA"/>
</dbReference>
<dbReference type="KEGG" id="som:SOMG_03901"/>
<feature type="compositionally biased region" description="Basic and acidic residues" evidence="1">
    <location>
        <begin position="13"/>
        <end position="25"/>
    </location>
</feature>
<evidence type="ECO:0000256" key="1">
    <source>
        <dbReference type="SAM" id="MobiDB-lite"/>
    </source>
</evidence>
<keyword evidence="2" id="KW-1133">Transmembrane helix</keyword>
<evidence type="ECO:0000313" key="4">
    <source>
        <dbReference type="Proteomes" id="UP001212411"/>
    </source>
</evidence>
<accession>A0AAE9WDJ1</accession>
<keyword evidence="2" id="KW-0812">Transmembrane</keyword>
<proteinExistence type="predicted"/>
<keyword evidence="2" id="KW-0472">Membrane</keyword>
<dbReference type="Proteomes" id="UP001212411">
    <property type="component" value="Chromosome 2"/>
</dbReference>
<organism evidence="3 4">
    <name type="scientific">Schizosaccharomyces osmophilus</name>
    <dbReference type="NCBI Taxonomy" id="2545709"/>
    <lineage>
        <taxon>Eukaryota</taxon>
        <taxon>Fungi</taxon>
        <taxon>Dikarya</taxon>
        <taxon>Ascomycota</taxon>
        <taxon>Taphrinomycotina</taxon>
        <taxon>Schizosaccharomycetes</taxon>
        <taxon>Schizosaccharomycetales</taxon>
        <taxon>Schizosaccharomycetaceae</taxon>
        <taxon>Schizosaccharomyces</taxon>
    </lineage>
</organism>
<feature type="transmembrane region" description="Helical" evidence="2">
    <location>
        <begin position="184"/>
        <end position="202"/>
    </location>
</feature>
<reference evidence="3 4" key="1">
    <citation type="journal article" date="2023" name="G3 (Bethesda)">
        <title>A high-quality reference genome for the fission yeast Schizosaccharomyces osmophilus.</title>
        <authorList>
            <person name="Jia G.S."/>
            <person name="Zhang W.C."/>
            <person name="Liang Y."/>
            <person name="Liu X.H."/>
            <person name="Rhind N."/>
            <person name="Pidoux A."/>
            <person name="Brysch-Herzberg M."/>
            <person name="Du L.L."/>
        </authorList>
    </citation>
    <scope>NUCLEOTIDE SEQUENCE [LARGE SCALE GENOMIC DNA]</scope>
    <source>
        <strain evidence="3 4">CBS 15793</strain>
    </source>
</reference>
<gene>
    <name evidence="3" type="primary">wtf31</name>
    <name evidence="3" type="ORF">SOMG_03901</name>
</gene>